<evidence type="ECO:0000313" key="6">
    <source>
        <dbReference type="Proteomes" id="UP000286050"/>
    </source>
</evidence>
<dbReference type="InterPro" id="IPR027417">
    <property type="entry name" value="P-loop_NTPase"/>
</dbReference>
<reference evidence="5 6" key="1">
    <citation type="submission" date="2018-08" db="EMBL/GenBank/DDBJ databases">
        <title>A genome reference for cultivated species of the human gut microbiota.</title>
        <authorList>
            <person name="Zou Y."/>
            <person name="Xue W."/>
            <person name="Luo G."/>
        </authorList>
    </citation>
    <scope>NUCLEOTIDE SEQUENCE [LARGE SCALE GENOMIC DNA]</scope>
    <source>
        <strain evidence="5 6">AM30-5LB</strain>
    </source>
</reference>
<keyword evidence="2" id="KW-0547">Nucleotide-binding</keyword>
<evidence type="ECO:0000256" key="2">
    <source>
        <dbReference type="ARBA" id="ARBA00022741"/>
    </source>
</evidence>
<organism evidence="5 6">
    <name type="scientific">Collinsella intestinalis</name>
    <dbReference type="NCBI Taxonomy" id="147207"/>
    <lineage>
        <taxon>Bacteria</taxon>
        <taxon>Bacillati</taxon>
        <taxon>Actinomycetota</taxon>
        <taxon>Coriobacteriia</taxon>
        <taxon>Coriobacteriales</taxon>
        <taxon>Coriobacteriaceae</taxon>
        <taxon>Collinsella</taxon>
    </lineage>
</organism>
<gene>
    <name evidence="5" type="ORF">DW787_06640</name>
</gene>
<evidence type="ECO:0000256" key="3">
    <source>
        <dbReference type="ARBA" id="ARBA00022840"/>
    </source>
</evidence>
<dbReference type="InterPro" id="IPR003439">
    <property type="entry name" value="ABC_transporter-like_ATP-bd"/>
</dbReference>
<dbReference type="PROSITE" id="PS50893">
    <property type="entry name" value="ABC_TRANSPORTER_2"/>
    <property type="match status" value="1"/>
</dbReference>
<sequence>MTSSRVGAPLIEARNITKHYDGFTLQGVSLTVEPGQIVGFIGQNGAGKSTTIKALLGIIGIDAGDARILGVDARGLSGADAAVKERVGVVFDTVSMPPHIKIAEVGKLMDRAYQTWDARVFEEYLHRFKLDSKKAIKELSRGMGMKLSLACALAHNPQVLILDEATAGLDPMARDEVLDMLREFVAVEDAAGNPQHAILMSSHITSDLDKIADTVVCIDDGRIVFACDKDEICDLMGVARCRAAEVEQVLTSAQAPMEVRVLHHDYGVDLLVPDRFEFMRAFPQIPCDRVSIDDYMALVLKGTVLHPRDGVQKGGDAR</sequence>
<proteinExistence type="predicted"/>
<dbReference type="InterPro" id="IPR003593">
    <property type="entry name" value="AAA+_ATPase"/>
</dbReference>
<dbReference type="Gene3D" id="3.40.50.300">
    <property type="entry name" value="P-loop containing nucleotide triphosphate hydrolases"/>
    <property type="match status" value="1"/>
</dbReference>
<dbReference type="PANTHER" id="PTHR42939:SF3">
    <property type="entry name" value="ABC TRANSPORTER ATP-BINDING COMPONENT"/>
    <property type="match status" value="1"/>
</dbReference>
<dbReference type="Pfam" id="PF00005">
    <property type="entry name" value="ABC_tran"/>
    <property type="match status" value="1"/>
</dbReference>
<dbReference type="InterPro" id="IPR051782">
    <property type="entry name" value="ABC_Transporter_VariousFunc"/>
</dbReference>
<keyword evidence="1" id="KW-0813">Transport</keyword>
<dbReference type="GO" id="GO:0005524">
    <property type="term" value="F:ATP binding"/>
    <property type="evidence" value="ECO:0007669"/>
    <property type="project" value="UniProtKB-KW"/>
</dbReference>
<accession>A0A414FVB4</accession>
<comment type="caution">
    <text evidence="5">The sequence shown here is derived from an EMBL/GenBank/DDBJ whole genome shotgun (WGS) entry which is preliminary data.</text>
</comment>
<dbReference type="SMART" id="SM00382">
    <property type="entry name" value="AAA"/>
    <property type="match status" value="1"/>
</dbReference>
<dbReference type="CDD" id="cd03230">
    <property type="entry name" value="ABC_DR_subfamily_A"/>
    <property type="match status" value="1"/>
</dbReference>
<dbReference type="PANTHER" id="PTHR42939">
    <property type="entry name" value="ABC TRANSPORTER ATP-BINDING PROTEIN ALBC-RELATED"/>
    <property type="match status" value="1"/>
</dbReference>
<evidence type="ECO:0000313" key="5">
    <source>
        <dbReference type="EMBL" id="RHD55044.1"/>
    </source>
</evidence>
<dbReference type="RefSeq" id="WP_118272172.1">
    <property type="nucleotide sequence ID" value="NZ_QSJI01000006.1"/>
</dbReference>
<name>A0A414FVB4_9ACTN</name>
<protein>
    <submittedName>
        <fullName evidence="5">ABC transporter ATP-binding protein</fullName>
    </submittedName>
</protein>
<evidence type="ECO:0000259" key="4">
    <source>
        <dbReference type="PROSITE" id="PS50893"/>
    </source>
</evidence>
<keyword evidence="3 5" id="KW-0067">ATP-binding</keyword>
<dbReference type="AlphaFoldDB" id="A0A414FVB4"/>
<dbReference type="SUPFAM" id="SSF52540">
    <property type="entry name" value="P-loop containing nucleoside triphosphate hydrolases"/>
    <property type="match status" value="1"/>
</dbReference>
<dbReference type="GO" id="GO:0016887">
    <property type="term" value="F:ATP hydrolysis activity"/>
    <property type="evidence" value="ECO:0007669"/>
    <property type="project" value="InterPro"/>
</dbReference>
<dbReference type="EMBL" id="QSJI01000006">
    <property type="protein sequence ID" value="RHD55044.1"/>
    <property type="molecule type" value="Genomic_DNA"/>
</dbReference>
<evidence type="ECO:0000256" key="1">
    <source>
        <dbReference type="ARBA" id="ARBA00022448"/>
    </source>
</evidence>
<feature type="domain" description="ABC transporter" evidence="4">
    <location>
        <begin position="11"/>
        <end position="245"/>
    </location>
</feature>
<dbReference type="Proteomes" id="UP000286050">
    <property type="component" value="Unassembled WGS sequence"/>
</dbReference>